<organism evidence="2 3">
    <name type="scientific">Gymnopus androsaceus JB14</name>
    <dbReference type="NCBI Taxonomy" id="1447944"/>
    <lineage>
        <taxon>Eukaryota</taxon>
        <taxon>Fungi</taxon>
        <taxon>Dikarya</taxon>
        <taxon>Basidiomycota</taxon>
        <taxon>Agaricomycotina</taxon>
        <taxon>Agaricomycetes</taxon>
        <taxon>Agaricomycetidae</taxon>
        <taxon>Agaricales</taxon>
        <taxon>Marasmiineae</taxon>
        <taxon>Omphalotaceae</taxon>
        <taxon>Gymnopus</taxon>
    </lineage>
</organism>
<dbReference type="EMBL" id="ML769595">
    <property type="protein sequence ID" value="KAE9392465.1"/>
    <property type="molecule type" value="Genomic_DNA"/>
</dbReference>
<dbReference type="AlphaFoldDB" id="A0A6A4H5D3"/>
<feature type="compositionally biased region" description="Polar residues" evidence="1">
    <location>
        <begin position="105"/>
        <end position="116"/>
    </location>
</feature>
<name>A0A6A4H5D3_9AGAR</name>
<dbReference type="Proteomes" id="UP000799118">
    <property type="component" value="Unassembled WGS sequence"/>
</dbReference>
<evidence type="ECO:0000256" key="1">
    <source>
        <dbReference type="SAM" id="MobiDB-lite"/>
    </source>
</evidence>
<feature type="compositionally biased region" description="Basic and acidic residues" evidence="1">
    <location>
        <begin position="117"/>
        <end position="129"/>
    </location>
</feature>
<proteinExistence type="predicted"/>
<accession>A0A6A4H5D3</accession>
<evidence type="ECO:0000313" key="2">
    <source>
        <dbReference type="EMBL" id="KAE9392465.1"/>
    </source>
</evidence>
<gene>
    <name evidence="2" type="ORF">BT96DRAFT_273734</name>
</gene>
<keyword evidence="3" id="KW-1185">Reference proteome</keyword>
<protein>
    <submittedName>
        <fullName evidence="2">Uncharacterized protein</fullName>
    </submittedName>
</protein>
<sequence>MSSCNTCHVALCQRSRIQKALASIFCFCGRVLQDETPTKLLAEEKKASKRINKAVIAKIYSFYSSRTNSELKYRALGIGGFGERCQGVRQLLRRRRTVRKGRLESNATSTLGQWSRHSTDSRGLEGIRS</sequence>
<evidence type="ECO:0000313" key="3">
    <source>
        <dbReference type="Proteomes" id="UP000799118"/>
    </source>
</evidence>
<reference evidence="2" key="1">
    <citation type="journal article" date="2019" name="Environ. Microbiol.">
        <title>Fungal ecological strategies reflected in gene transcription - a case study of two litter decomposers.</title>
        <authorList>
            <person name="Barbi F."/>
            <person name="Kohler A."/>
            <person name="Barry K."/>
            <person name="Baskaran P."/>
            <person name="Daum C."/>
            <person name="Fauchery L."/>
            <person name="Ihrmark K."/>
            <person name="Kuo A."/>
            <person name="LaButti K."/>
            <person name="Lipzen A."/>
            <person name="Morin E."/>
            <person name="Grigoriev I.V."/>
            <person name="Henrissat B."/>
            <person name="Lindahl B."/>
            <person name="Martin F."/>
        </authorList>
    </citation>
    <scope>NUCLEOTIDE SEQUENCE</scope>
    <source>
        <strain evidence="2">JB14</strain>
    </source>
</reference>
<feature type="region of interest" description="Disordered" evidence="1">
    <location>
        <begin position="99"/>
        <end position="129"/>
    </location>
</feature>